<evidence type="ECO:0000256" key="3">
    <source>
        <dbReference type="RuleBase" id="RU000363"/>
    </source>
</evidence>
<proteinExistence type="inferred from homology"/>
<keyword evidence="2" id="KW-0560">Oxidoreductase</keyword>
<reference evidence="4" key="1">
    <citation type="journal article" date="2023" name="G3 (Bethesda)">
        <title>Whole genome assemblies of Zophobas morio and Tenebrio molitor.</title>
        <authorList>
            <person name="Kaur S."/>
            <person name="Stinson S.A."/>
            <person name="diCenzo G.C."/>
        </authorList>
    </citation>
    <scope>NUCLEOTIDE SEQUENCE</scope>
    <source>
        <strain evidence="4">QUZm001</strain>
    </source>
</reference>
<dbReference type="InterPro" id="IPR036291">
    <property type="entry name" value="NAD(P)-bd_dom_sf"/>
</dbReference>
<evidence type="ECO:0000256" key="1">
    <source>
        <dbReference type="ARBA" id="ARBA00006484"/>
    </source>
</evidence>
<evidence type="ECO:0000256" key="2">
    <source>
        <dbReference type="ARBA" id="ARBA00023002"/>
    </source>
</evidence>
<dbReference type="EMBL" id="JALNTZ010000006">
    <property type="protein sequence ID" value="KAJ3648864.1"/>
    <property type="molecule type" value="Genomic_DNA"/>
</dbReference>
<dbReference type="PROSITE" id="PS00061">
    <property type="entry name" value="ADH_SHORT"/>
    <property type="match status" value="1"/>
</dbReference>
<organism evidence="4 5">
    <name type="scientific">Zophobas morio</name>
    <dbReference type="NCBI Taxonomy" id="2755281"/>
    <lineage>
        <taxon>Eukaryota</taxon>
        <taxon>Metazoa</taxon>
        <taxon>Ecdysozoa</taxon>
        <taxon>Arthropoda</taxon>
        <taxon>Hexapoda</taxon>
        <taxon>Insecta</taxon>
        <taxon>Pterygota</taxon>
        <taxon>Neoptera</taxon>
        <taxon>Endopterygota</taxon>
        <taxon>Coleoptera</taxon>
        <taxon>Polyphaga</taxon>
        <taxon>Cucujiformia</taxon>
        <taxon>Tenebrionidae</taxon>
        <taxon>Zophobas</taxon>
    </lineage>
</organism>
<dbReference type="InterPro" id="IPR020904">
    <property type="entry name" value="Sc_DH/Rdtase_CS"/>
</dbReference>
<dbReference type="SUPFAM" id="SSF51735">
    <property type="entry name" value="NAD(P)-binding Rossmann-fold domains"/>
    <property type="match status" value="1"/>
</dbReference>
<dbReference type="Gene3D" id="3.40.50.720">
    <property type="entry name" value="NAD(P)-binding Rossmann-like Domain"/>
    <property type="match status" value="1"/>
</dbReference>
<dbReference type="PANTHER" id="PTHR44229">
    <property type="entry name" value="15-HYDROXYPROSTAGLANDIN DEHYDROGENASE [NAD(+)]"/>
    <property type="match status" value="1"/>
</dbReference>
<evidence type="ECO:0008006" key="6">
    <source>
        <dbReference type="Google" id="ProtNLM"/>
    </source>
</evidence>
<protein>
    <recommendedName>
        <fullName evidence="6">15-hydroxyprostaglandin dehydrogenase [NAD+]</fullName>
    </recommendedName>
</protein>
<gene>
    <name evidence="4" type="ORF">Zmor_020634</name>
</gene>
<comment type="caution">
    <text evidence="4">The sequence shown here is derived from an EMBL/GenBank/DDBJ whole genome shotgun (WGS) entry which is preliminary data.</text>
</comment>
<dbReference type="FunFam" id="3.40.50.720:FF:000149">
    <property type="entry name" value="15-hydroxyprostaglandin dehydrogenase [NAD(+)]"/>
    <property type="match status" value="1"/>
</dbReference>
<name>A0AA38MAC2_9CUCU</name>
<evidence type="ECO:0000313" key="4">
    <source>
        <dbReference type="EMBL" id="KAJ3648864.1"/>
    </source>
</evidence>
<dbReference type="PANTHER" id="PTHR44229:SF8">
    <property type="entry name" value="ALCOHOL DEHYDROGENASE-RELATED"/>
    <property type="match status" value="1"/>
</dbReference>
<accession>A0AA38MAC2</accession>
<dbReference type="GO" id="GO:0005737">
    <property type="term" value="C:cytoplasm"/>
    <property type="evidence" value="ECO:0007669"/>
    <property type="project" value="TreeGrafter"/>
</dbReference>
<sequence>MSCKRSKHPVNCKIALITGGSVGIGYEFAKSMLQCGLKGVVLGDVREKDGKRAAEEFNETFGENKPFFLKCDVTKGEELENLFKYCIDKYKTIDIVINNAGLLQDKYWSLEIDVNVKGVIHGTLLGFEYMGKHKKGKGGSIVNVASIYGLQQAHGCPVYNGTKAFVIRFSDAMSNEYYENLTGVKVFTICPGVTDTNMIDESAKYGLQGFGDVGKILSDALANLPSQPAEACGRCLLKMLCADENGSIWVIEESECYEVKLPDRHTLRGCDDD</sequence>
<dbReference type="Proteomes" id="UP001168821">
    <property type="component" value="Unassembled WGS sequence"/>
</dbReference>
<evidence type="ECO:0000313" key="5">
    <source>
        <dbReference type="Proteomes" id="UP001168821"/>
    </source>
</evidence>
<dbReference type="PRINTS" id="PR00081">
    <property type="entry name" value="GDHRDH"/>
</dbReference>
<dbReference type="PRINTS" id="PR00080">
    <property type="entry name" value="SDRFAMILY"/>
</dbReference>
<dbReference type="AlphaFoldDB" id="A0AA38MAC2"/>
<comment type="similarity">
    <text evidence="1 3">Belongs to the short-chain dehydrogenases/reductases (SDR) family.</text>
</comment>
<dbReference type="Pfam" id="PF00106">
    <property type="entry name" value="adh_short"/>
    <property type="match status" value="1"/>
</dbReference>
<keyword evidence="5" id="KW-1185">Reference proteome</keyword>
<dbReference type="InterPro" id="IPR002347">
    <property type="entry name" value="SDR_fam"/>
</dbReference>
<dbReference type="GO" id="GO:0016616">
    <property type="term" value="F:oxidoreductase activity, acting on the CH-OH group of donors, NAD or NADP as acceptor"/>
    <property type="evidence" value="ECO:0007669"/>
    <property type="project" value="TreeGrafter"/>
</dbReference>